<dbReference type="InterPro" id="IPR029052">
    <property type="entry name" value="Metallo-depent_PP-like"/>
</dbReference>
<dbReference type="GeneID" id="24628082"/>
<sequence>MKNNEPLEKLLDKLDEPRILQTIIIGSLQRSFNRVHVGKFNKLAQEFDLDKENLYSLKALVKEIEEDKELHELYEASMAGKITLEAVRKVLLQDDKSSFDVLSSYVVENQAVLARNREFGKLQREGAYLDHLISGLKTYLLAELKDMSSLKYINKNLKAPKVSSDRELILCLSDWHIGAFVNNIDTGGYNFEIFKERLEKLLEEVFQVAMEQDIKKIHVYHIGDIIEHINMRNVNQAFEAEFPATEQIAKGIRVLADTLNLLAKAEFEVSFGMVGGNHDRFQGNKNDKIHNDNVAYLVVDQLHFLQELGALNKDIKLVDNRSDVYSFKDTVAGKRIKVTHGDTEGKKVDVKIPKHIKDEVIDYLIMGHIHTTRIIQEDFSRFHVYVGSPMGANNYSAENNLPTTSPAQLIMVLDPERDTPQFMPVFL</sequence>
<organism evidence="1 2">
    <name type="scientific">Enterococcus phage ECP3</name>
    <dbReference type="NCBI Taxonomy" id="1498168"/>
    <lineage>
        <taxon>Viruses</taxon>
        <taxon>Duplodnaviria</taxon>
        <taxon>Heunggongvirae</taxon>
        <taxon>Uroviricota</taxon>
        <taxon>Caudoviricetes</taxon>
        <taxon>Herelleviridae</taxon>
        <taxon>Brockvirinae</taxon>
        <taxon>Kochikohdavirus</taxon>
        <taxon>Kochikohdavirus ECP3</taxon>
    </lineage>
</organism>
<evidence type="ECO:0000313" key="2">
    <source>
        <dbReference type="Proteomes" id="UP000030157"/>
    </source>
</evidence>
<dbReference type="RefSeq" id="YP_009147034.1">
    <property type="nucleotide sequence ID" value="NC_027335.2"/>
</dbReference>
<proteinExistence type="predicted"/>
<evidence type="ECO:0000313" key="1">
    <source>
        <dbReference type="EMBL" id="AII28393.1"/>
    </source>
</evidence>
<dbReference type="Gene3D" id="3.60.21.10">
    <property type="match status" value="1"/>
</dbReference>
<protein>
    <submittedName>
        <fullName evidence="1">Uncharacterized protein</fullName>
    </submittedName>
</protein>
<keyword evidence="2" id="KW-1185">Reference proteome</keyword>
<name>A0A096XSV6_9CAUD</name>
<dbReference type="Proteomes" id="UP000030157">
    <property type="component" value="Segment"/>
</dbReference>
<dbReference type="SUPFAM" id="SSF56300">
    <property type="entry name" value="Metallo-dependent phosphatases"/>
    <property type="match status" value="1"/>
</dbReference>
<reference evidence="1" key="1">
    <citation type="submission" date="2014-05" db="EMBL/GenBank/DDBJ databases">
        <title>Complete genome sequence of Enterococcus faecalis bacteriophage ECP3.</title>
        <authorList>
            <person name="Kang H.-Y."/>
            <person name="Kim S."/>
            <person name="Kim J."/>
        </authorList>
    </citation>
    <scope>NUCLEOTIDE SEQUENCE [LARGE SCALE GENOMIC DNA]</scope>
    <source>
        <strain evidence="1">ECP3</strain>
    </source>
</reference>
<accession>A0A096XSV6</accession>
<dbReference type="EMBL" id="KJ801817">
    <property type="protein sequence ID" value="AII28393.1"/>
    <property type="molecule type" value="Genomic_DNA"/>
</dbReference>